<dbReference type="PANTHER" id="PTHR33693:SF1">
    <property type="entry name" value="TYPE-4 URACIL-DNA GLYCOSYLASE"/>
    <property type="match status" value="1"/>
</dbReference>
<keyword evidence="7" id="KW-0227">DNA damage</keyword>
<keyword evidence="9" id="KW-0408">Iron</keyword>
<evidence type="ECO:0000256" key="5">
    <source>
        <dbReference type="ARBA" id="ARBA00022485"/>
    </source>
</evidence>
<dbReference type="NCBIfam" id="TIGR00758">
    <property type="entry name" value="UDG_fam4"/>
    <property type="match status" value="1"/>
</dbReference>
<dbReference type="Gene3D" id="3.40.470.10">
    <property type="entry name" value="Uracil-DNA glycosylase-like domain"/>
    <property type="match status" value="1"/>
</dbReference>
<feature type="domain" description="Uracil-DNA glycosylase-like" evidence="12">
    <location>
        <begin position="110"/>
        <end position="266"/>
    </location>
</feature>
<comment type="caution">
    <text evidence="13">The sequence shown here is derived from an EMBL/GenBank/DDBJ whole genome shotgun (WGS) entry which is preliminary data.</text>
</comment>
<keyword evidence="8" id="KW-0378">Hydrolase</keyword>
<evidence type="ECO:0000256" key="1">
    <source>
        <dbReference type="ARBA" id="ARBA00001400"/>
    </source>
</evidence>
<dbReference type="GO" id="GO:0004844">
    <property type="term" value="F:uracil DNA N-glycosylase activity"/>
    <property type="evidence" value="ECO:0007669"/>
    <property type="project" value="UniProtKB-EC"/>
</dbReference>
<dbReference type="InterPro" id="IPR036895">
    <property type="entry name" value="Uracil-DNA_glycosylase-like_sf"/>
</dbReference>
<proteinExistence type="inferred from homology"/>
<evidence type="ECO:0000313" key="13">
    <source>
        <dbReference type="EMBL" id="KKN43465.1"/>
    </source>
</evidence>
<dbReference type="SUPFAM" id="SSF52141">
    <property type="entry name" value="Uracil-DNA glycosylase-like"/>
    <property type="match status" value="1"/>
</dbReference>
<evidence type="ECO:0000256" key="8">
    <source>
        <dbReference type="ARBA" id="ARBA00022801"/>
    </source>
</evidence>
<dbReference type="AlphaFoldDB" id="A0A0F9QHA3"/>
<name>A0A0F9QHA3_9ZZZZ</name>
<evidence type="ECO:0000256" key="2">
    <source>
        <dbReference type="ARBA" id="ARBA00006521"/>
    </source>
</evidence>
<gene>
    <name evidence="13" type="ORF">LCGC14_0702900</name>
</gene>
<keyword evidence="11" id="KW-0234">DNA repair</keyword>
<sequence>MTNRLPSAAICGLREWLRSDRRLGLQHWAVAPTRPPAASAAASVPDRARARPTRAPAVNLVFSDNPDLPPPCDRELPRDEADRLLAEIDRDQVKSCTRCGLHETRNKTVFGVGHSRPRIVFVGEGPGADEDRQGEPFVGRAGQLLTRMIAAMTLTREQVYICNIVKCRPPGNRTPTEEETRTCSPFLLRQLAILRPEVIVALGRPAAQTLLATKTPIGRLRGQFHDFPPPELAHLGLPPTPLMPTFHPAYLLRSPGEKTKAWEDLQAVMRHLNIPIPARAERG</sequence>
<accession>A0A0F9QHA3</accession>
<keyword evidence="5" id="KW-0004">4Fe-4S</keyword>
<keyword evidence="6" id="KW-0479">Metal-binding</keyword>
<evidence type="ECO:0000256" key="10">
    <source>
        <dbReference type="ARBA" id="ARBA00023014"/>
    </source>
</evidence>
<evidence type="ECO:0000256" key="9">
    <source>
        <dbReference type="ARBA" id="ARBA00023004"/>
    </source>
</evidence>
<evidence type="ECO:0000256" key="4">
    <source>
        <dbReference type="ARBA" id="ARBA00019403"/>
    </source>
</evidence>
<dbReference type="EC" id="3.2.2.27" evidence="3"/>
<dbReference type="InterPro" id="IPR005273">
    <property type="entry name" value="Ura-DNA_glyco_family4"/>
</dbReference>
<dbReference type="InterPro" id="IPR005122">
    <property type="entry name" value="Uracil-DNA_glycosylase-like"/>
</dbReference>
<dbReference type="EMBL" id="LAZR01001509">
    <property type="protein sequence ID" value="KKN43465.1"/>
    <property type="molecule type" value="Genomic_DNA"/>
</dbReference>
<dbReference type="InterPro" id="IPR051536">
    <property type="entry name" value="UDG_Type-4/5"/>
</dbReference>
<dbReference type="SMART" id="SM00986">
    <property type="entry name" value="UDG"/>
    <property type="match status" value="1"/>
</dbReference>
<dbReference type="SMART" id="SM00987">
    <property type="entry name" value="UreE_C"/>
    <property type="match status" value="1"/>
</dbReference>
<dbReference type="GO" id="GO:0051539">
    <property type="term" value="F:4 iron, 4 sulfur cluster binding"/>
    <property type="evidence" value="ECO:0007669"/>
    <property type="project" value="UniProtKB-KW"/>
</dbReference>
<dbReference type="CDD" id="cd10030">
    <property type="entry name" value="UDG-F4_TTUDGA_SPO1dp_like"/>
    <property type="match status" value="1"/>
</dbReference>
<evidence type="ECO:0000259" key="12">
    <source>
        <dbReference type="SMART" id="SM00986"/>
    </source>
</evidence>
<evidence type="ECO:0000256" key="3">
    <source>
        <dbReference type="ARBA" id="ARBA00012030"/>
    </source>
</evidence>
<dbReference type="GO" id="GO:0006281">
    <property type="term" value="P:DNA repair"/>
    <property type="evidence" value="ECO:0007669"/>
    <property type="project" value="UniProtKB-KW"/>
</dbReference>
<dbReference type="PANTHER" id="PTHR33693">
    <property type="entry name" value="TYPE-5 URACIL-DNA GLYCOSYLASE"/>
    <property type="match status" value="1"/>
</dbReference>
<protein>
    <recommendedName>
        <fullName evidence="4">Type-4 uracil-DNA glycosylase</fullName>
        <ecNumber evidence="3">3.2.2.27</ecNumber>
    </recommendedName>
</protein>
<evidence type="ECO:0000256" key="7">
    <source>
        <dbReference type="ARBA" id="ARBA00022763"/>
    </source>
</evidence>
<evidence type="ECO:0000256" key="6">
    <source>
        <dbReference type="ARBA" id="ARBA00022723"/>
    </source>
</evidence>
<dbReference type="Pfam" id="PF03167">
    <property type="entry name" value="UDG"/>
    <property type="match status" value="1"/>
</dbReference>
<evidence type="ECO:0000256" key="11">
    <source>
        <dbReference type="ARBA" id="ARBA00023204"/>
    </source>
</evidence>
<comment type="similarity">
    <text evidence="2">Belongs to the uracil-DNA glycosylase (UDG) superfamily. Type 4 (UDGa) family.</text>
</comment>
<dbReference type="GO" id="GO:0046872">
    <property type="term" value="F:metal ion binding"/>
    <property type="evidence" value="ECO:0007669"/>
    <property type="project" value="UniProtKB-KW"/>
</dbReference>
<keyword evidence="10" id="KW-0411">Iron-sulfur</keyword>
<comment type="catalytic activity">
    <reaction evidence="1">
        <text>Hydrolyzes single-stranded DNA or mismatched double-stranded DNA and polynucleotides, releasing free uracil.</text>
        <dbReference type="EC" id="3.2.2.27"/>
    </reaction>
</comment>
<organism evidence="13">
    <name type="scientific">marine sediment metagenome</name>
    <dbReference type="NCBI Taxonomy" id="412755"/>
    <lineage>
        <taxon>unclassified sequences</taxon>
        <taxon>metagenomes</taxon>
        <taxon>ecological metagenomes</taxon>
    </lineage>
</organism>
<reference evidence="13" key="1">
    <citation type="journal article" date="2015" name="Nature">
        <title>Complex archaea that bridge the gap between prokaryotes and eukaryotes.</title>
        <authorList>
            <person name="Spang A."/>
            <person name="Saw J.H."/>
            <person name="Jorgensen S.L."/>
            <person name="Zaremba-Niedzwiedzka K."/>
            <person name="Martijn J."/>
            <person name="Lind A.E."/>
            <person name="van Eijk R."/>
            <person name="Schleper C."/>
            <person name="Guy L."/>
            <person name="Ettema T.J."/>
        </authorList>
    </citation>
    <scope>NUCLEOTIDE SEQUENCE</scope>
</reference>